<gene>
    <name evidence="9" type="ORF">FMAN_01817</name>
</gene>
<comment type="function">
    <text evidence="3">May be involved in protein sorting and cell wall formation.</text>
</comment>
<evidence type="ECO:0000256" key="6">
    <source>
        <dbReference type="SAM" id="MobiDB-lite"/>
    </source>
</evidence>
<dbReference type="VEuPathDB" id="FungiDB:FMAN_01817"/>
<dbReference type="InterPro" id="IPR000409">
    <property type="entry name" value="BEACH_dom"/>
</dbReference>
<dbReference type="InterPro" id="IPR011993">
    <property type="entry name" value="PH-like_dom_sf"/>
</dbReference>
<feature type="region of interest" description="Disordered" evidence="6">
    <location>
        <begin position="1253"/>
        <end position="1273"/>
    </location>
</feature>
<dbReference type="Gene3D" id="2.60.120.200">
    <property type="match status" value="1"/>
</dbReference>
<reference evidence="10" key="1">
    <citation type="journal article" date="2016" name="Genome Biol. Evol.">
        <title>Comparative 'omics' of the Fusarium fujikuroi species complex highlights differences in genetic potential and metabolite synthesis.</title>
        <authorList>
            <person name="Niehaus E.-M."/>
            <person name="Muensterkoetter M."/>
            <person name="Proctor R.H."/>
            <person name="Brown D.W."/>
            <person name="Sharon A."/>
            <person name="Idan Y."/>
            <person name="Oren-Young L."/>
            <person name="Sieber C.M."/>
            <person name="Novak O."/>
            <person name="Pencik A."/>
            <person name="Tarkowska D."/>
            <person name="Hromadova K."/>
            <person name="Freeman S."/>
            <person name="Maymon M."/>
            <person name="Elazar M."/>
            <person name="Youssef S.A."/>
            <person name="El-Shabrawy E.S.M."/>
            <person name="Shalaby A.B.A."/>
            <person name="Houterman P."/>
            <person name="Brock N.L."/>
            <person name="Burkhardt I."/>
            <person name="Tsavkelova E.A."/>
            <person name="Dickschat J.S."/>
            <person name="Galuszka P."/>
            <person name="Gueldener U."/>
            <person name="Tudzynski B."/>
        </authorList>
    </citation>
    <scope>NUCLEOTIDE SEQUENCE [LARGE SCALE GENOMIC DNA]</scope>
    <source>
        <strain evidence="10">MRC7560</strain>
    </source>
</reference>
<feature type="compositionally biased region" description="Low complexity" evidence="6">
    <location>
        <begin position="1732"/>
        <end position="1741"/>
    </location>
</feature>
<feature type="compositionally biased region" description="Pro residues" evidence="6">
    <location>
        <begin position="1260"/>
        <end position="1270"/>
    </location>
</feature>
<dbReference type="InterPro" id="IPR051944">
    <property type="entry name" value="BEACH_domain_protein"/>
</dbReference>
<keyword evidence="2" id="KW-0677">Repeat</keyword>
<comment type="caution">
    <text evidence="9">The sequence shown here is derived from an EMBL/GenBank/DDBJ whole genome shotgun (WGS) entry which is preliminary data.</text>
</comment>
<dbReference type="SUPFAM" id="SSF49899">
    <property type="entry name" value="Concanavalin A-like lectins/glucanases"/>
    <property type="match status" value="1"/>
</dbReference>
<dbReference type="SMART" id="SM01026">
    <property type="entry name" value="Beach"/>
    <property type="match status" value="1"/>
</dbReference>
<dbReference type="Pfam" id="PF15787">
    <property type="entry name" value="DUF4704"/>
    <property type="match status" value="1"/>
</dbReference>
<dbReference type="PROSITE" id="PS50294">
    <property type="entry name" value="WD_REPEATS_REGION"/>
    <property type="match status" value="1"/>
</dbReference>
<dbReference type="Gene3D" id="2.30.29.30">
    <property type="entry name" value="Pleckstrin-homology domain (PH domain)/Phosphotyrosine-binding domain (PTB)"/>
    <property type="match status" value="1"/>
</dbReference>
<feature type="compositionally biased region" description="Low complexity" evidence="6">
    <location>
        <begin position="917"/>
        <end position="928"/>
    </location>
</feature>
<dbReference type="PANTHER" id="PTHR46108">
    <property type="entry name" value="BLUE CHEESE"/>
    <property type="match status" value="1"/>
</dbReference>
<dbReference type="SUPFAM" id="SSF81837">
    <property type="entry name" value="BEACH domain"/>
    <property type="match status" value="1"/>
</dbReference>
<dbReference type="SUPFAM" id="SSF50978">
    <property type="entry name" value="WD40 repeat-like"/>
    <property type="match status" value="1"/>
</dbReference>
<dbReference type="Gene3D" id="1.10.1540.10">
    <property type="entry name" value="BEACH domain"/>
    <property type="match status" value="1"/>
</dbReference>
<dbReference type="Pfam" id="PF02138">
    <property type="entry name" value="Beach"/>
    <property type="match status" value="1"/>
</dbReference>
<feature type="compositionally biased region" description="Polar residues" evidence="6">
    <location>
        <begin position="10"/>
        <end position="20"/>
    </location>
</feature>
<feature type="region of interest" description="Disordered" evidence="6">
    <location>
        <begin position="917"/>
        <end position="949"/>
    </location>
</feature>
<evidence type="ECO:0000256" key="4">
    <source>
        <dbReference type="ARBA" id="ARBA00073334"/>
    </source>
</evidence>
<dbReference type="CDD" id="cd06071">
    <property type="entry name" value="Beach"/>
    <property type="match status" value="1"/>
</dbReference>
<feature type="region of interest" description="Disordered" evidence="6">
    <location>
        <begin position="1286"/>
        <end position="1310"/>
    </location>
</feature>
<dbReference type="InterPro" id="IPR023362">
    <property type="entry name" value="PH-BEACH_dom"/>
</dbReference>
<dbReference type="InterPro" id="IPR031570">
    <property type="entry name" value="NBEA/BDCP_DUF4704"/>
</dbReference>
<dbReference type="InterPro" id="IPR019775">
    <property type="entry name" value="WD40_repeat_CS"/>
</dbReference>
<dbReference type="PROSITE" id="PS00678">
    <property type="entry name" value="WD_REPEATS_1"/>
    <property type="match status" value="1"/>
</dbReference>
<feature type="region of interest" description="Disordered" evidence="6">
    <location>
        <begin position="1732"/>
        <end position="1808"/>
    </location>
</feature>
<organism evidence="9 10">
    <name type="scientific">Fusarium mangiferae</name>
    <name type="common">Mango malformation disease fungus</name>
    <dbReference type="NCBI Taxonomy" id="192010"/>
    <lineage>
        <taxon>Eukaryota</taxon>
        <taxon>Fungi</taxon>
        <taxon>Dikarya</taxon>
        <taxon>Ascomycota</taxon>
        <taxon>Pezizomycotina</taxon>
        <taxon>Sordariomycetes</taxon>
        <taxon>Hypocreomycetidae</taxon>
        <taxon>Hypocreales</taxon>
        <taxon>Nectriaceae</taxon>
        <taxon>Fusarium</taxon>
        <taxon>Fusarium fujikuroi species complex</taxon>
    </lineage>
</organism>
<accession>A0A1L7SKE7</accession>
<dbReference type="PANTHER" id="PTHR46108:SF4">
    <property type="entry name" value="BLUE CHEESE"/>
    <property type="match status" value="1"/>
</dbReference>
<feature type="domain" description="BEACH-type PH" evidence="8">
    <location>
        <begin position="1813"/>
        <end position="1944"/>
    </location>
</feature>
<evidence type="ECO:0000313" key="10">
    <source>
        <dbReference type="Proteomes" id="UP000184255"/>
    </source>
</evidence>
<feature type="compositionally biased region" description="Polar residues" evidence="6">
    <location>
        <begin position="1742"/>
        <end position="1762"/>
    </location>
</feature>
<keyword evidence="10" id="KW-1185">Reference proteome</keyword>
<dbReference type="Pfam" id="PF00400">
    <property type="entry name" value="WD40"/>
    <property type="match status" value="1"/>
</dbReference>
<proteinExistence type="predicted"/>
<dbReference type="RefSeq" id="XP_041677164.1">
    <property type="nucleotide sequence ID" value="XM_041823255.1"/>
</dbReference>
<feature type="repeat" description="WD" evidence="5">
    <location>
        <begin position="2407"/>
        <end position="2448"/>
    </location>
</feature>
<dbReference type="PROSITE" id="PS50197">
    <property type="entry name" value="BEACH"/>
    <property type="match status" value="1"/>
</dbReference>
<dbReference type="InterPro" id="IPR036322">
    <property type="entry name" value="WD40_repeat_dom_sf"/>
</dbReference>
<dbReference type="PROSITE" id="PS51783">
    <property type="entry name" value="PH_BEACH"/>
    <property type="match status" value="1"/>
</dbReference>
<dbReference type="Proteomes" id="UP000184255">
    <property type="component" value="Unassembled WGS sequence"/>
</dbReference>
<dbReference type="InterPro" id="IPR013320">
    <property type="entry name" value="ConA-like_dom_sf"/>
</dbReference>
<evidence type="ECO:0000313" key="9">
    <source>
        <dbReference type="EMBL" id="CVK84893.1"/>
    </source>
</evidence>
<dbReference type="InterPro" id="IPR056252">
    <property type="entry name" value="Alfy-like_Arm-like"/>
</dbReference>
<dbReference type="FunFam" id="1.10.1540.10:FF:000001">
    <property type="entry name" value="neurobeachin isoform X1"/>
    <property type="match status" value="1"/>
</dbReference>
<dbReference type="SUPFAM" id="SSF50729">
    <property type="entry name" value="PH domain-like"/>
    <property type="match status" value="1"/>
</dbReference>
<dbReference type="Pfam" id="PF13385">
    <property type="entry name" value="Laminin_G_3"/>
    <property type="match status" value="1"/>
</dbReference>
<sequence length="2592" mass="291562">MASIPRRYRSSTSASNPPNSKSFEIIKGLLEALNLDTTLHKQDGYPQIPPLLRKLRHIIQHISATHSPVLQDDFRHADGFQTILNLLRAFSGYYDPDKRSDADMLALFKLLGDCLNLLSGALRGHSGNRRFFRYRVEGGGWEALEQVIASIGLGGAEPDAWISCHVFGKLLAFSLDDEALDLLCQSIAKSLRPDDENSPKEEEDDSAEEQWDLVLAKSAENITPGVKEVVNAKTIIRHPEILRAVVSFWMAIPRMKDGLANPASLLVLETIHGIIAVSIYNRAAVHSTGALSQFLRVAFNVDSALSPPEREKVLGICKMLMFLGVNEPADTQFLLSRPGSEASEFCLQMTSKHSGPPFFQFDLSLHGHSSLELASLGRSFPPQSSAGYTFTAWIRIDSFDPTAHTTIFGVFDSTQACFLLMYLERDTHNFILQTSVTSNKPSVRFKSVSFKEKKWYHIAIVHRRPKALVTSKASLYVNGEFSEQIRCNYPHLPPLSNGAHDSFASFNSNQNKTNPVQAFIGTPKDLSNQIGPGLVFSRWSLASAHLFEDALSDDFLAVHYGLGPRYQGNFQDSLGGFQTYEASATLGLRNEIAHPGKGETSDIIRAVREKAGSLLPESKILLSILPSATFPENVQFYDTGLLRSLPRNCARNLFRASNQEGAPLAINCAVPSLPDSLFRVQGLLQFRGSPIVAVPSYLDENLWRLAGFTPLALKLFERASSIEETVRSAEMLFYCIRQSWRNSEAIEKDNGYGILAMLLRVKLGYDRSSGDSTVTRLQVSNEDRDRLAFQLLSLILGFVGYNHTEPMESFIINPLAYRILLIDLDIWRKSAPRIQELYYKQFVTFAVKSKYHEFNSRRLIRMRIVKRLLDAMKGEVVSEDTISHFMGAFEVLVASNFSQEVMRSLSLFITYAFHSQPSSLPRTPRPLSAISRSSTPVPRRRGTPTDPTSAAVASGLKFLTKKQLGVKVLSMYSRILCEKGNTTHIKKFARTVTNKWLLYLLAEDDPEVVVHGCKILARLLVTHGSNYTSKFAGKSGGFIIMSNRLKRFWDMPTLWPICFSILFGYDVAEINFDRNFDFFSLLETFGKRKVVYPDSLSVITAMLQHGLKDVMRHQDDPDSPATHIDPSFALKKHASSTELRPRASSMNLATALETRSNFSRDSERVASYASVLHTVIRFLSDLHARSTEFRDFALNSEWVRLLLSALYPVIVSADAVTPETELNSGDTALTFEGTDVIIRPISGSASNATPIVRTTSVDPVPSPQSTPPKGTPLRRASSFILLTQQKSPVGPSPARLNPALPSLRSAPSKKPSSDILDGLLELVVNVFMDQLLARKDFPGFGLFTKVPPGFREHQAYFESYILKHVIAQLTNNVQLNQKAICEPRVLTNLSRFCTHMSEAIFEGWFMNGAEAMIDFVGMLLEFLQRPDISNLKSVRLCSQAVATIRSCLLRIILLRLSDLDNQETTLVEAKQFMDKMVYWQMSILGCFTSEDEFLKLFWYQLYTKLIGDKMPLRIAAANFLRIILVQKPEESATLIRSCMSPDQKQLTKDFQKLTGVDDESFVDWVDKHRPSLDVLFFGGMSKTWEDFVSLENVRTSETAKVRLAKRKDKLRSLHAESISTEKILISHDIGNSAWMKSIYNSEYFKYQRLMQDQQDDLVFLSAAYTKMERDLMRPGAVFSEAATPKWKLDRTEGRNRMRLRVLPDFTISKDEYQPKRKASEVLQTLRINTSASPAPSIQASAVTPTRPSAASALDGSTEQPQFTEEPESTEPAEQPSSGVAPEDDFELVDDPNDPNEGDEGFEDKNRKVMRRLERGDQVQSAYNISRIIGLEACEGILIIGKEALYIMDNVFQCANGDIVNVWQAPPEERDPFSQIVTDAKTSEKRQNNKEQESRHWRWQDVISISKRRFLFRDVAIEVFFTDGRSYLLTTINPVVRDNLFVKMLSKAPHTSGANTLPNPEDAWRLESLKVFDESPQGFGSKFGTFFNSSPWNPLLKKWQKGEISNFHYLMMVNTMAGRTFNDLTQYPVFPWVLADYTSEDLDLDDPNTFRDLSKPMGAQTPNRVGGFVESYNALAEIGEIPFHYGTHYSSAMIVSSYLIRLPPFVQSYILLQGGSFDHADRLFQSIPEAWKSASCKNKADVRELIPEFYCLPEFLTNVNGYNFGNRESNGVKVDHVELPPWAEGDPRIFIAKHREALESPYVSENLHQWIDLVFGYKQRGEAAVENLNVFHHLSYRGATDLDSITDAKERAILAGVIHNFGQTPHQVFMKSHPAREHVKSPVRRLDSSVFSLGCLPHPLLESHERVASLIHASKLDRLLCASPFRLNFPPYDKFLEWGFADNSIRFFFSDNRKPAGLFENLHIGQISCACFADSKTLITAGEDCVISVYALQTLPGKPVELLPRSSLFGHKSPVTTIAVSKAFSTLLTASADGQAFLWDLNRLSFIRKLPLVRPVECARINDISGEILLCSGPNVILYTLNGTLLLEQNVCFEQDDYIHSCAFYEGAGNEWLDNYLIFTGHKRGRVNVWRRSIVGSRWTLELLRKLDHVDYKNDKGGNTEAGITCISPMPTCVYTGDDDGRVYEWNLLSRER</sequence>
<name>A0A1L7SKE7_FUSMA</name>
<protein>
    <recommendedName>
        <fullName evidence="4">Beige protein homolog 1</fullName>
    </recommendedName>
</protein>
<dbReference type="Pfam" id="PF23295">
    <property type="entry name" value="Arm_4"/>
    <property type="match status" value="1"/>
</dbReference>
<dbReference type="InterPro" id="IPR015943">
    <property type="entry name" value="WD40/YVTN_repeat-like_dom_sf"/>
</dbReference>
<dbReference type="Gene3D" id="2.130.10.10">
    <property type="entry name" value="YVTN repeat-like/Quinoprotein amine dehydrogenase"/>
    <property type="match status" value="1"/>
</dbReference>
<feature type="region of interest" description="Disordered" evidence="6">
    <location>
        <begin position="1"/>
        <end position="20"/>
    </location>
</feature>
<dbReference type="CDD" id="cd01201">
    <property type="entry name" value="PH_BEACH"/>
    <property type="match status" value="1"/>
</dbReference>
<evidence type="ECO:0000259" key="7">
    <source>
        <dbReference type="PROSITE" id="PS50197"/>
    </source>
</evidence>
<dbReference type="SMART" id="SM00320">
    <property type="entry name" value="WD40"/>
    <property type="match status" value="4"/>
</dbReference>
<feature type="domain" description="BEACH" evidence="7">
    <location>
        <begin position="1983"/>
        <end position="2275"/>
    </location>
</feature>
<dbReference type="InterPro" id="IPR001680">
    <property type="entry name" value="WD40_rpt"/>
</dbReference>
<dbReference type="GeneID" id="65081089"/>
<evidence type="ECO:0000256" key="1">
    <source>
        <dbReference type="ARBA" id="ARBA00022574"/>
    </source>
</evidence>
<dbReference type="InterPro" id="IPR036372">
    <property type="entry name" value="BEACH_dom_sf"/>
</dbReference>
<keyword evidence="1 5" id="KW-0853">WD repeat</keyword>
<evidence type="ECO:0000259" key="8">
    <source>
        <dbReference type="PROSITE" id="PS51783"/>
    </source>
</evidence>
<evidence type="ECO:0000256" key="3">
    <source>
        <dbReference type="ARBA" id="ARBA00054699"/>
    </source>
</evidence>
<dbReference type="EMBL" id="FCQH01000001">
    <property type="protein sequence ID" value="CVK84893.1"/>
    <property type="molecule type" value="Genomic_DNA"/>
</dbReference>
<dbReference type="PROSITE" id="PS50082">
    <property type="entry name" value="WD_REPEATS_2"/>
    <property type="match status" value="1"/>
</dbReference>
<dbReference type="Pfam" id="PF14844">
    <property type="entry name" value="PH_BEACH"/>
    <property type="match status" value="1"/>
</dbReference>
<feature type="compositionally biased region" description="Acidic residues" evidence="6">
    <location>
        <begin position="1781"/>
        <end position="1801"/>
    </location>
</feature>
<evidence type="ECO:0000256" key="5">
    <source>
        <dbReference type="PROSITE-ProRule" id="PRU00221"/>
    </source>
</evidence>
<evidence type="ECO:0000256" key="2">
    <source>
        <dbReference type="ARBA" id="ARBA00022737"/>
    </source>
</evidence>